<proteinExistence type="predicted"/>
<accession>A0A0F9H3I2</accession>
<gene>
    <name evidence="1" type="ORF">LCGC14_1833610</name>
</gene>
<dbReference type="Gene3D" id="2.120.10.10">
    <property type="match status" value="2"/>
</dbReference>
<dbReference type="EMBL" id="LAZR01018147">
    <property type="protein sequence ID" value="KKL97526.1"/>
    <property type="molecule type" value="Genomic_DNA"/>
</dbReference>
<evidence type="ECO:0000313" key="1">
    <source>
        <dbReference type="EMBL" id="KKL97526.1"/>
    </source>
</evidence>
<dbReference type="InterPro" id="IPR036278">
    <property type="entry name" value="Sialidase_sf"/>
</dbReference>
<dbReference type="CDD" id="cd15482">
    <property type="entry name" value="Sialidase_non-viral"/>
    <property type="match status" value="1"/>
</dbReference>
<protein>
    <recommendedName>
        <fullName evidence="2">Sialidase domain-containing protein</fullName>
    </recommendedName>
</protein>
<dbReference type="SUPFAM" id="SSF50939">
    <property type="entry name" value="Sialidases"/>
    <property type="match status" value="2"/>
</dbReference>
<comment type="caution">
    <text evidence="1">The sequence shown here is derived from an EMBL/GenBank/DDBJ whole genome shotgun (WGS) entry which is preliminary data.</text>
</comment>
<organism evidence="1">
    <name type="scientific">marine sediment metagenome</name>
    <dbReference type="NCBI Taxonomy" id="412755"/>
    <lineage>
        <taxon>unclassified sequences</taxon>
        <taxon>metagenomes</taxon>
        <taxon>ecological metagenomes</taxon>
    </lineage>
</organism>
<sequence length="475" mass="50742">MIFKFFFSSNKSRLFVCSLYFFSFIISSFFTIKAFSEVVWQLPPEQRSSSGIDSTDQVIVTDATGANVAIIWRGGSTAVQAAISNDFGVNWTSSFNLSAAAGTFSGSEDITMSKSGQYIYGIWPRSPAGTFQIELSRSIDFGVSWTPIGSVKVLSTATVAVQPNVATDSSGQFVYASWQQTVGADNIITTSRSTDFGATWPAGASAIALSATGEDASSSEITTNGSGQYVYAIWQRVDGGTSKTRVQTSRSIDFGASWTLPGSVITLSADDQNATNQRIMTSTSGKYVYAVWEKIIDVGNTNIQFARSTDFGATFSSAVNIVSSIGKATKPEIAIDDTGQYVYLVYRVDTGGRILLSRSTDFGATFSSPITVSSGTANTNPAITTDKTGKNVYVIWDSTGSAKDASSSSDFGQTFSPPETLTGSDSFIIASITTDDSGRYVYAAFDVSPGDVIIHSIRALDQLLLTTPIIRVFRE</sequence>
<dbReference type="AlphaFoldDB" id="A0A0F9H3I2"/>
<name>A0A0F9H3I2_9ZZZZ</name>
<reference evidence="1" key="1">
    <citation type="journal article" date="2015" name="Nature">
        <title>Complex archaea that bridge the gap between prokaryotes and eukaryotes.</title>
        <authorList>
            <person name="Spang A."/>
            <person name="Saw J.H."/>
            <person name="Jorgensen S.L."/>
            <person name="Zaremba-Niedzwiedzka K."/>
            <person name="Martijn J."/>
            <person name="Lind A.E."/>
            <person name="van Eijk R."/>
            <person name="Schleper C."/>
            <person name="Guy L."/>
            <person name="Ettema T.J."/>
        </authorList>
    </citation>
    <scope>NUCLEOTIDE SEQUENCE</scope>
</reference>
<evidence type="ECO:0008006" key="2">
    <source>
        <dbReference type="Google" id="ProtNLM"/>
    </source>
</evidence>